<keyword evidence="1" id="KW-0934">Plastid</keyword>
<dbReference type="EMBL" id="MF101435">
    <property type="protein sequence ID" value="ARW65063.1"/>
    <property type="molecule type" value="Genomic_DNA"/>
</dbReference>
<dbReference type="SUPFAM" id="SSF51206">
    <property type="entry name" value="cAMP-binding domain-like"/>
    <property type="match status" value="1"/>
</dbReference>
<accession>A0A1Z1MGD3</accession>
<sequence length="205" mass="23838">MKWIIFLARNRIPYYVYELSKEDKIVLNNVDDNKILIIISGITVITKIFRNEIKLPVAILEKDNIFISKQNQGRIYYEIKAISHTYIIIINKVLFKQKKIHNSPEIIKAHYDTVTKYEEIIMIMNQKSSTKRILLMILSIFVKFGYVNKNKITISFELSEKSLAILTNTSISTVNKTINNIKSITLNKKINTAIHTLTIKKAHLI</sequence>
<dbReference type="InterPro" id="IPR014710">
    <property type="entry name" value="RmlC-like_jellyroll"/>
</dbReference>
<dbReference type="AlphaFoldDB" id="A0A1Z1MGD3"/>
<gene>
    <name evidence="1" type="primary">ntcA</name>
</gene>
<geneLocation type="chloroplast" evidence="1"/>
<organism evidence="1">
    <name type="scientific">Polysiphonia sertularioides</name>
    <dbReference type="NCBI Taxonomy" id="945028"/>
    <lineage>
        <taxon>Eukaryota</taxon>
        <taxon>Rhodophyta</taxon>
        <taxon>Florideophyceae</taxon>
        <taxon>Rhodymeniophycidae</taxon>
        <taxon>Ceramiales</taxon>
        <taxon>Rhodomelaceae</taxon>
        <taxon>Polysiphonioideae</taxon>
        <taxon>Polysiphonia</taxon>
    </lineage>
</organism>
<dbReference type="InterPro" id="IPR018490">
    <property type="entry name" value="cNMP-bd_dom_sf"/>
</dbReference>
<name>A0A1Z1MGD3_9FLOR</name>
<keyword evidence="1" id="KW-0150">Chloroplast</keyword>
<protein>
    <submittedName>
        <fullName evidence="1">Global nitrogen transcriptional regulator</fullName>
    </submittedName>
</protein>
<dbReference type="Gene3D" id="2.60.120.10">
    <property type="entry name" value="Jelly Rolls"/>
    <property type="match status" value="1"/>
</dbReference>
<reference evidence="1" key="1">
    <citation type="journal article" date="2017" name="J. Phycol.">
        <title>Analysis of chloroplast genomes and a supermatrix inform reclassification of the Rhodomelaceae (Rhodophyta).</title>
        <authorList>
            <person name="Diaz-Tapia P."/>
            <person name="Maggs C.A."/>
            <person name="West J.A."/>
            <person name="Verbruggen H."/>
        </authorList>
    </citation>
    <scope>NUCLEOTIDE SEQUENCE</scope>
    <source>
        <strain evidence="1">PD0001</strain>
    </source>
</reference>
<proteinExistence type="predicted"/>
<evidence type="ECO:0000313" key="1">
    <source>
        <dbReference type="EMBL" id="ARW65063.1"/>
    </source>
</evidence>